<reference evidence="4 5" key="1">
    <citation type="submission" date="2018-01" db="EMBL/GenBank/DDBJ databases">
        <title>Genome sequence of a Cantenovulum-like bacteria.</title>
        <authorList>
            <person name="Tan W.R."/>
            <person name="Lau N.-S."/>
            <person name="Go F."/>
            <person name="Amirul A.-A.A."/>
        </authorList>
    </citation>
    <scope>NUCLEOTIDE SEQUENCE [LARGE SCALE GENOMIC DNA]</scope>
    <source>
        <strain evidence="4 5">CCB-QB4</strain>
    </source>
</reference>
<dbReference type="NCBIfam" id="TIGR01643">
    <property type="entry name" value="YD_repeat_2x"/>
    <property type="match status" value="1"/>
</dbReference>
<organism evidence="4 5">
    <name type="scientific">Saccharobesus litoralis</name>
    <dbReference type="NCBI Taxonomy" id="2172099"/>
    <lineage>
        <taxon>Bacteria</taxon>
        <taxon>Pseudomonadati</taxon>
        <taxon>Pseudomonadota</taxon>
        <taxon>Gammaproteobacteria</taxon>
        <taxon>Alteromonadales</taxon>
        <taxon>Alteromonadaceae</taxon>
        <taxon>Saccharobesus</taxon>
    </lineage>
</organism>
<feature type="domain" description="Teneurin-like YD-shell" evidence="3">
    <location>
        <begin position="1486"/>
        <end position="1593"/>
    </location>
</feature>
<dbReference type="PANTHER" id="PTHR32305:SF15">
    <property type="entry name" value="PROTEIN RHSA-RELATED"/>
    <property type="match status" value="1"/>
</dbReference>
<protein>
    <recommendedName>
        <fullName evidence="3">Teneurin-like YD-shell domain-containing protein</fullName>
    </recommendedName>
</protein>
<feature type="signal peptide" evidence="2">
    <location>
        <begin position="1"/>
        <end position="18"/>
    </location>
</feature>
<evidence type="ECO:0000259" key="3">
    <source>
        <dbReference type="Pfam" id="PF25023"/>
    </source>
</evidence>
<dbReference type="Pfam" id="PF25023">
    <property type="entry name" value="TEN_YD-shell"/>
    <property type="match status" value="1"/>
</dbReference>
<evidence type="ECO:0000256" key="1">
    <source>
        <dbReference type="ARBA" id="ARBA00022737"/>
    </source>
</evidence>
<dbReference type="InterPro" id="IPR056823">
    <property type="entry name" value="TEN-like_YD-shell"/>
</dbReference>
<dbReference type="InterPro" id="IPR031325">
    <property type="entry name" value="RHS_repeat"/>
</dbReference>
<proteinExistence type="predicted"/>
<keyword evidence="2" id="KW-0732">Signal</keyword>
<evidence type="ECO:0000256" key="2">
    <source>
        <dbReference type="SAM" id="SignalP"/>
    </source>
</evidence>
<gene>
    <name evidence="4" type="ORF">C2869_16885</name>
</gene>
<sequence>MIRLIYTVFFVVSFAANASITFQFSKERVKPTEEFLLTWNYATQEMGNYVNIYHYIDGSYEKVFTGPSQYSLQRIASQSFGVEKFKIEGCYFNSSSGNQDCSIDSTYAQIPIYDYKPQGVDIRVAEVGFNINWSDSGDTYLIEQRKQGENWQPLASTTESSYLVPINYNGSYQFRIKSCVNAQENICSSWSETNYHAFTLDIPDEFKLDSSQNVQAEITNELVEFTQGSYSVSHGRVHYQVPLALPSLPSGIKPDIKLNIQTHTYAISDDSELALMVCDGTNIIKTHAQEEGYNPDSSQNPSSNSNDDFSRICYKGKALVNSNPQQNSTHESYWAEGAIYYLPDNPQIKFVATGNDNSDAPHTGMKLMLPDGTKYFYGADHSTYQVEQYRVKEQEHEIWGLARIEDAYGNFINFYGGEGNPVYYGKLIYSNGYKVDLGDGQTGHINVYATDKLNTLENPIAMYVIVRDNEVHPEVKNRTGRTIKEVYQCGYEFEGSGLVCSEPILFDWHDDGQRLELVGNEKLGYTRFYYDPISEIGEIRKIFSGDNAKDINPSNSQGDIEFTWFSPKYDDESLEFEQRDFYGFSRVERINYLLGQKTVNTYTFSDKDNIPILTSKVSELIDGTKLYETTYKYSGYQLDYQLSTRQAIYQAGNSTTKISHKYDEYNFIIETLTEVGTGTDEDDNITGLVHTSKLDSQDRNYDEDNWRLGFVNTLVETDTQYPSLKQKSRTTAYIAETGTTDIAVTKIKDELGNVINQTELIRNDKGVITQTIETAINASNESESRIQTISVFDKFDNPLTISNAGNFSTEIDYDYRFNQPLSITDANGLQTQFSYNELGRQVGQINHLGVTKQTIRFFCQDESYSCPEGAVYGESVKTSHPFSNGIGEPTLIVYYNRHHKMVAKDFTQFGGQVARQSWSYYSNQQLHKQSNVYLVGNTPEWDEYTYDKFGRIWTIAKADGGHVQYEYSGINEAEFEVSVTTTVVSTDESGNNLQDTQVTKQMFNGMGQLIKSTDANDNYVNYGYDAHGNLVDTKINDKASTQISILYNNLGFRTQLTDPSLGQIDFEYTGFGELKKQIWAKDTSHEKYMHFYYDSLGRLYERHDVDADQQMEKHKWVYDGQLLGYLDHIRTGTSDSGTFSSDKHYQSFTYNALGQIVENKEVVPYEIDSTFQYYYDDFGRVAKEIYPGGFSIRRLYHESGYLTQVVEGDGEPQRIWHRGATDIDYQNRRIESLLLGNDVVSRAQFSAYGQIQQHTAGKYLGNNAHVGDELQLINYQFDTNGNLTERKFGQGLFAKKERFEYDKLNRLKSTRLYDRDTANGPYQLYQNVSYNYDLLGNLTYRSDKGVVSNSDNTAQNIWYNQTSGGSAYAVSHAFGNASETSVGLPAEPQKNYSYDVYGNMTNRNGQSIDYNVFNKPTNIGGQKFAYTANNKRYQKIDTDGTTTYYTTNKQYEAILNGPMQSYNNYVDGYFLKQHKIDYRFGLDEIKRFYNLKDHLGSTHVVTNEDGQIHHELSFNAWGERRISDLSEGSVDTYSLSSNRGFTGHEMLDNDNLIHMNGRVYDPEIGRFLSADPLIQAPIYTQSYNRYSYTWNNPLSMVDPSGFQTVSTNTDTPSNYCEVIPGVSTCYPSDFDTSSMDTETITTTGFRDYNRYRIRQQMAYDKYMAEKQEEENRQFWGMSIEEAHSIVATIGSSGRVTNKQSMAACVANKECRNAWRPKGKSSEQKTKKTIRFGLAFCSGHATTYCNVVSPVITIGANTTNALAPHPYVKIGAGTVAIANYGATQCFCDASDASTVSGGLAIRYPQLGVVDSAINATELIINLTSED</sequence>
<keyword evidence="5" id="KW-1185">Reference proteome</keyword>
<accession>A0A2S0VUU4</accession>
<dbReference type="OrthoDB" id="9816400at2"/>
<dbReference type="NCBIfam" id="TIGR03696">
    <property type="entry name" value="Rhs_assc_core"/>
    <property type="match status" value="1"/>
</dbReference>
<name>A0A2S0VUU4_9ALTE</name>
<dbReference type="InterPro" id="IPR006530">
    <property type="entry name" value="YD"/>
</dbReference>
<evidence type="ECO:0000313" key="4">
    <source>
        <dbReference type="EMBL" id="AWB67996.1"/>
    </source>
</evidence>
<dbReference type="PANTHER" id="PTHR32305">
    <property type="match status" value="1"/>
</dbReference>
<dbReference type="RefSeq" id="WP_108604061.1">
    <property type="nucleotide sequence ID" value="NZ_CP026604.1"/>
</dbReference>
<feature type="chain" id="PRO_5015677430" description="Teneurin-like YD-shell domain-containing protein" evidence="2">
    <location>
        <begin position="19"/>
        <end position="1825"/>
    </location>
</feature>
<dbReference type="EMBL" id="CP026604">
    <property type="protein sequence ID" value="AWB67996.1"/>
    <property type="molecule type" value="Genomic_DNA"/>
</dbReference>
<dbReference type="Proteomes" id="UP000244441">
    <property type="component" value="Chromosome"/>
</dbReference>
<dbReference type="InterPro" id="IPR022385">
    <property type="entry name" value="Rhs_assc_core"/>
</dbReference>
<dbReference type="KEGG" id="cate:C2869_16885"/>
<dbReference type="Pfam" id="PF05593">
    <property type="entry name" value="RHS_repeat"/>
    <property type="match status" value="1"/>
</dbReference>
<evidence type="ECO:0000313" key="5">
    <source>
        <dbReference type="Proteomes" id="UP000244441"/>
    </source>
</evidence>
<dbReference type="Gene3D" id="2.180.10.10">
    <property type="entry name" value="RHS repeat-associated core"/>
    <property type="match status" value="1"/>
</dbReference>
<dbReference type="InterPro" id="IPR050708">
    <property type="entry name" value="T6SS_VgrG/RHS"/>
</dbReference>
<keyword evidence="1" id="KW-0677">Repeat</keyword>